<evidence type="ECO:0000313" key="5">
    <source>
        <dbReference type="EMBL" id="GHF52739.1"/>
    </source>
</evidence>
<dbReference type="InterPro" id="IPR016032">
    <property type="entry name" value="Sig_transdc_resp-reg_C-effctor"/>
</dbReference>
<dbReference type="Gene3D" id="1.25.40.10">
    <property type="entry name" value="Tetratricopeptide repeat domain"/>
    <property type="match status" value="1"/>
</dbReference>
<reference evidence="5" key="1">
    <citation type="journal article" date="2014" name="Int. J. Syst. Evol. Microbiol.">
        <title>Complete genome sequence of Corynebacterium casei LMG S-19264T (=DSM 44701T), isolated from a smear-ripened cheese.</title>
        <authorList>
            <consortium name="US DOE Joint Genome Institute (JGI-PGF)"/>
            <person name="Walter F."/>
            <person name="Albersmeier A."/>
            <person name="Kalinowski J."/>
            <person name="Ruckert C."/>
        </authorList>
    </citation>
    <scope>NUCLEOTIDE SEQUENCE</scope>
    <source>
        <strain evidence="5">JCM 4059</strain>
    </source>
</reference>
<dbReference type="GO" id="GO:0005524">
    <property type="term" value="F:ATP binding"/>
    <property type="evidence" value="ECO:0007669"/>
    <property type="project" value="UniProtKB-KW"/>
</dbReference>
<sequence>MTQRREEEELLGRFLTARPGGRPRAGLVAGTAGSGKTTLLQGVAERVVASGALLLGAAASPAERYLPYAVVEQLLQGAPPLCPGVVGAGFPQPGGDGVPEGFLDAFCEALAGPAGNRPLLIAVDDAQFADEHSLACLEHAVRRLPADALGLLLVDGGSGDARTDGSPGLRRLLDRVQVREVRLGPLSQEGVRELLAEERGAAEAARIAPACHAATGGNPLLLRGLLDDAGTGGGVPQPGELFRQAVMVCLHSRDDEALRVARGIAVLGRADRTRLLARLTVLSEETVRRCVAVLAGTGLLAGGVLRHEAIAGAVLQELSAPSLARLRWRAACLLHDDGAEPGAVARQLVDCDIPEPAAPWVPLVLRAAARVAVAANRPHFAARCLQTAERHCPDERQRLSVTAELAHVFWQANPSAFAQRLRSLAGPARSGLLPPEETLRLAAGMLWTGLSDDAAAAIQQAGAAVEQSTDPRLAGELRAVRLMVATTYPTVLDRIGGAAPGTPDTVAPRLRAFQALRASLERDVPEAAPAAAEEVLRTTAVTDHTHHQVRVALLALVYAERLGAAGLWCERFLARTDARTGPAWVSALQALRGHIALRRGDLTKAVDCARRSLEHLPAQAWGVGVGMPLAVLVEALTAKGRHQDAAELLEIPVPEAMTATRYGMHYVYARGLHQLATGRHHAALADFLACGERLRGWDMDTASVAPWRLGAAETWLAMGRPDRAEQAAREQLERVTRQQERVRGGALRLLAATSPPDRRGELLQEAVTALRAAGDGYGTALALADLGRAHERAGDVTKARLLVRQARRMAEVYGAEALHRALGPAPARGGQAAAAPAEEGKGVAPVTSLTDAERRVAALAAYGYTNREIAAKLFVTVSTVEQHLTRVYRKTNITQREDLPVTLDMDVADTA</sequence>
<dbReference type="GO" id="GO:0006355">
    <property type="term" value="P:regulation of DNA-templated transcription"/>
    <property type="evidence" value="ECO:0007669"/>
    <property type="project" value="InterPro"/>
</dbReference>
<dbReference type="InterPro" id="IPR027417">
    <property type="entry name" value="P-loop_NTPase"/>
</dbReference>
<gene>
    <name evidence="5" type="ORF">GCM10010218_37740</name>
</gene>
<organism evidence="5 6">
    <name type="scientific">Streptomyces mashuensis</name>
    <dbReference type="NCBI Taxonomy" id="33904"/>
    <lineage>
        <taxon>Bacteria</taxon>
        <taxon>Bacillati</taxon>
        <taxon>Actinomycetota</taxon>
        <taxon>Actinomycetes</taxon>
        <taxon>Kitasatosporales</taxon>
        <taxon>Streptomycetaceae</taxon>
        <taxon>Streptomyces</taxon>
    </lineage>
</organism>
<feature type="domain" description="HTH luxR-type" evidence="4">
    <location>
        <begin position="842"/>
        <end position="907"/>
    </location>
</feature>
<protein>
    <submittedName>
        <fullName evidence="5">Transcriptional regulator</fullName>
    </submittedName>
</protein>
<dbReference type="Gene3D" id="1.10.10.10">
    <property type="entry name" value="Winged helix-like DNA-binding domain superfamily/Winged helix DNA-binding domain"/>
    <property type="match status" value="1"/>
</dbReference>
<keyword evidence="2" id="KW-0067">ATP-binding</keyword>
<keyword evidence="1" id="KW-0547">Nucleotide-binding</keyword>
<evidence type="ECO:0000256" key="1">
    <source>
        <dbReference type="ARBA" id="ARBA00022741"/>
    </source>
</evidence>
<dbReference type="InterPro" id="IPR041664">
    <property type="entry name" value="AAA_16"/>
</dbReference>
<dbReference type="SUPFAM" id="SSF52540">
    <property type="entry name" value="P-loop containing nucleoside triphosphate hydrolases"/>
    <property type="match status" value="1"/>
</dbReference>
<name>A0A919B4W6_9ACTN</name>
<dbReference type="PROSITE" id="PS50043">
    <property type="entry name" value="HTH_LUXR_2"/>
    <property type="match status" value="1"/>
</dbReference>
<dbReference type="SUPFAM" id="SSF46894">
    <property type="entry name" value="C-terminal effector domain of the bipartite response regulators"/>
    <property type="match status" value="1"/>
</dbReference>
<evidence type="ECO:0000259" key="4">
    <source>
        <dbReference type="PROSITE" id="PS50043"/>
    </source>
</evidence>
<reference evidence="5" key="2">
    <citation type="submission" date="2020-09" db="EMBL/GenBank/DDBJ databases">
        <authorList>
            <person name="Sun Q."/>
            <person name="Ohkuma M."/>
        </authorList>
    </citation>
    <scope>NUCLEOTIDE SEQUENCE</scope>
    <source>
        <strain evidence="5">JCM 4059</strain>
    </source>
</reference>
<dbReference type="PRINTS" id="PR00038">
    <property type="entry name" value="HTHLUXR"/>
</dbReference>
<dbReference type="PANTHER" id="PTHR16305">
    <property type="entry name" value="TESTICULAR SOLUBLE ADENYLYL CYCLASE"/>
    <property type="match status" value="1"/>
</dbReference>
<dbReference type="SMART" id="SM00382">
    <property type="entry name" value="AAA"/>
    <property type="match status" value="1"/>
</dbReference>
<evidence type="ECO:0000313" key="6">
    <source>
        <dbReference type="Proteomes" id="UP000638313"/>
    </source>
</evidence>
<evidence type="ECO:0000256" key="2">
    <source>
        <dbReference type="ARBA" id="ARBA00022840"/>
    </source>
</evidence>
<dbReference type="InterPro" id="IPR000792">
    <property type="entry name" value="Tscrpt_reg_LuxR_C"/>
</dbReference>
<dbReference type="InterPro" id="IPR019734">
    <property type="entry name" value="TPR_rpt"/>
</dbReference>
<dbReference type="Pfam" id="PF13191">
    <property type="entry name" value="AAA_16"/>
    <property type="match status" value="1"/>
</dbReference>
<dbReference type="Proteomes" id="UP000638313">
    <property type="component" value="Unassembled WGS sequence"/>
</dbReference>
<dbReference type="AlphaFoldDB" id="A0A919B4W6"/>
<dbReference type="PROSITE" id="PS00622">
    <property type="entry name" value="HTH_LUXR_1"/>
    <property type="match status" value="1"/>
</dbReference>
<accession>A0A919B4W6</accession>
<dbReference type="Pfam" id="PF00196">
    <property type="entry name" value="GerE"/>
    <property type="match status" value="1"/>
</dbReference>
<keyword evidence="6" id="KW-1185">Reference proteome</keyword>
<dbReference type="InterPro" id="IPR003593">
    <property type="entry name" value="AAA+_ATPase"/>
</dbReference>
<dbReference type="InterPro" id="IPR036388">
    <property type="entry name" value="WH-like_DNA-bd_sf"/>
</dbReference>
<dbReference type="GO" id="GO:0005737">
    <property type="term" value="C:cytoplasm"/>
    <property type="evidence" value="ECO:0007669"/>
    <property type="project" value="TreeGrafter"/>
</dbReference>
<dbReference type="SUPFAM" id="SSF48452">
    <property type="entry name" value="TPR-like"/>
    <property type="match status" value="1"/>
</dbReference>
<dbReference type="SMART" id="SM00421">
    <property type="entry name" value="HTH_LUXR"/>
    <property type="match status" value="1"/>
</dbReference>
<dbReference type="GO" id="GO:0003677">
    <property type="term" value="F:DNA binding"/>
    <property type="evidence" value="ECO:0007669"/>
    <property type="project" value="InterPro"/>
</dbReference>
<dbReference type="CDD" id="cd06170">
    <property type="entry name" value="LuxR_C_like"/>
    <property type="match status" value="1"/>
</dbReference>
<dbReference type="SMART" id="SM00028">
    <property type="entry name" value="TPR"/>
    <property type="match status" value="2"/>
</dbReference>
<feature type="region of interest" description="Disordered" evidence="3">
    <location>
        <begin position="825"/>
        <end position="846"/>
    </location>
</feature>
<dbReference type="InterPro" id="IPR011990">
    <property type="entry name" value="TPR-like_helical_dom_sf"/>
</dbReference>
<dbReference type="EMBL" id="BNBD01000007">
    <property type="protein sequence ID" value="GHF52739.1"/>
    <property type="molecule type" value="Genomic_DNA"/>
</dbReference>
<proteinExistence type="predicted"/>
<dbReference type="GO" id="GO:0004016">
    <property type="term" value="F:adenylate cyclase activity"/>
    <property type="evidence" value="ECO:0007669"/>
    <property type="project" value="TreeGrafter"/>
</dbReference>
<feature type="compositionally biased region" description="Low complexity" evidence="3">
    <location>
        <begin position="825"/>
        <end position="845"/>
    </location>
</feature>
<dbReference type="PANTHER" id="PTHR16305:SF35">
    <property type="entry name" value="TRANSCRIPTIONAL ACTIVATOR DOMAIN"/>
    <property type="match status" value="1"/>
</dbReference>
<comment type="caution">
    <text evidence="5">The sequence shown here is derived from an EMBL/GenBank/DDBJ whole genome shotgun (WGS) entry which is preliminary data.</text>
</comment>
<evidence type="ECO:0000256" key="3">
    <source>
        <dbReference type="SAM" id="MobiDB-lite"/>
    </source>
</evidence>